<keyword evidence="2" id="KW-1185">Reference proteome</keyword>
<dbReference type="Proteomes" id="UP000623467">
    <property type="component" value="Unassembled WGS sequence"/>
</dbReference>
<dbReference type="EMBL" id="JACAZH010000002">
    <property type="protein sequence ID" value="KAF7374291.1"/>
    <property type="molecule type" value="Genomic_DNA"/>
</dbReference>
<proteinExistence type="predicted"/>
<accession>A0A8H7DK72</accession>
<gene>
    <name evidence="1" type="ORF">MSAN_00312300</name>
</gene>
<evidence type="ECO:0000313" key="1">
    <source>
        <dbReference type="EMBL" id="KAF7374291.1"/>
    </source>
</evidence>
<dbReference type="AlphaFoldDB" id="A0A8H7DK72"/>
<sequence>MRPTRVYQADKPNPRPILVETPLQPPMFSQSDAAAIQQSDRVSGTEHGRNGRRTFINYISGGRGGSGGGGGLRGGAGGPTLQYDMKAERIVVKNFTSPEATPSDFLRIPFGNIDLRSDIQVDAETGAVWRRHQWKSVRQMYSARVIGHNEPMTVALYEGDHAEEEWKRDLSCYSRLRHPHILQIYASASSSGIHAVVFHDELVLFSHFLEPFRYSAVLKVYIMACMIGMYNSGDVFDRTLHLTKSIKTTAVPWLAQANYILNRLKIVSNHEDYKYIEKVWFHLNIGRPTPNPPDGYLFICSPKDFETGPMSYQWPHRPAYWSLDSSGDNPLSHEDATSLGFPSIMLWTDVHVLSWDETVYAGLRKFDEGKGFNPESQDVAKGTRLSVV</sequence>
<dbReference type="OrthoDB" id="3063557at2759"/>
<comment type="caution">
    <text evidence="1">The sequence shown here is derived from an EMBL/GenBank/DDBJ whole genome shotgun (WGS) entry which is preliminary data.</text>
</comment>
<name>A0A8H7DK72_9AGAR</name>
<reference evidence="1" key="1">
    <citation type="submission" date="2020-05" db="EMBL/GenBank/DDBJ databases">
        <title>Mycena genomes resolve the evolution of fungal bioluminescence.</title>
        <authorList>
            <person name="Tsai I.J."/>
        </authorList>
    </citation>
    <scope>NUCLEOTIDE SEQUENCE</scope>
    <source>
        <strain evidence="1">160909Yilan</strain>
    </source>
</reference>
<organism evidence="1 2">
    <name type="scientific">Mycena sanguinolenta</name>
    <dbReference type="NCBI Taxonomy" id="230812"/>
    <lineage>
        <taxon>Eukaryota</taxon>
        <taxon>Fungi</taxon>
        <taxon>Dikarya</taxon>
        <taxon>Basidiomycota</taxon>
        <taxon>Agaricomycotina</taxon>
        <taxon>Agaricomycetes</taxon>
        <taxon>Agaricomycetidae</taxon>
        <taxon>Agaricales</taxon>
        <taxon>Marasmiineae</taxon>
        <taxon>Mycenaceae</taxon>
        <taxon>Mycena</taxon>
    </lineage>
</organism>
<evidence type="ECO:0000313" key="2">
    <source>
        <dbReference type="Proteomes" id="UP000623467"/>
    </source>
</evidence>
<evidence type="ECO:0008006" key="3">
    <source>
        <dbReference type="Google" id="ProtNLM"/>
    </source>
</evidence>
<protein>
    <recommendedName>
        <fullName evidence="3">Protein kinase domain-containing protein</fullName>
    </recommendedName>
</protein>